<protein>
    <submittedName>
        <fullName evidence="2">Uncharacterized protein</fullName>
    </submittedName>
</protein>
<evidence type="ECO:0000313" key="2">
    <source>
        <dbReference type="EMBL" id="KAJ2920741.1"/>
    </source>
</evidence>
<accession>A0A9W8IP42</accession>
<evidence type="ECO:0000256" key="1">
    <source>
        <dbReference type="SAM" id="MobiDB-lite"/>
    </source>
</evidence>
<keyword evidence="3" id="KW-1185">Reference proteome</keyword>
<gene>
    <name evidence="2" type="ORF">H1R20_g16353</name>
</gene>
<dbReference type="AlphaFoldDB" id="A0A9W8IP42"/>
<feature type="non-terminal residue" evidence="2">
    <location>
        <position position="1"/>
    </location>
</feature>
<reference evidence="2" key="1">
    <citation type="submission" date="2022-06" db="EMBL/GenBank/DDBJ databases">
        <title>Genome Sequence of Candolleomyces eurysporus.</title>
        <authorList>
            <person name="Buettner E."/>
        </authorList>
    </citation>
    <scope>NUCLEOTIDE SEQUENCE</scope>
    <source>
        <strain evidence="2">VTCC 930004</strain>
    </source>
</reference>
<name>A0A9W8IP42_9AGAR</name>
<organism evidence="2 3">
    <name type="scientific">Candolleomyces eurysporus</name>
    <dbReference type="NCBI Taxonomy" id="2828524"/>
    <lineage>
        <taxon>Eukaryota</taxon>
        <taxon>Fungi</taxon>
        <taxon>Dikarya</taxon>
        <taxon>Basidiomycota</taxon>
        <taxon>Agaricomycotina</taxon>
        <taxon>Agaricomycetes</taxon>
        <taxon>Agaricomycetidae</taxon>
        <taxon>Agaricales</taxon>
        <taxon>Agaricineae</taxon>
        <taxon>Psathyrellaceae</taxon>
        <taxon>Candolleomyces</taxon>
    </lineage>
</organism>
<sequence>MLNLSHSHSHGPASAAYAGPGSSGSGSFRSPLFRLRAPLLRVFVPSPEGDWLSDKSVLECEEECRRVWHLMRMGDVVWDIAVGDEGNVGRLVYDGKYLIDLDYTWNPIGDLPKYIPALAFPPSYFHRAIRTRVDPVVHVDISPWGEEIAKNLQLLQDRVKTETPQGAEHNVVRWVHRSSFVIRPPARVMQRGPSVNGRGQPHTPRIAIPDTDNLFIDSGWYGTIVVETEGTNEALADLQERCGPRAFPPRPRPLNPAQQKAQQEVKKVFRILREKSRPGEIWIKAVGIKERIL</sequence>
<dbReference type="Proteomes" id="UP001140091">
    <property type="component" value="Unassembled WGS sequence"/>
</dbReference>
<feature type="compositionally biased region" description="Low complexity" evidence="1">
    <location>
        <begin position="10"/>
        <end position="20"/>
    </location>
</feature>
<comment type="caution">
    <text evidence="2">The sequence shown here is derived from an EMBL/GenBank/DDBJ whole genome shotgun (WGS) entry which is preliminary data.</text>
</comment>
<dbReference type="EMBL" id="JANBPK010001781">
    <property type="protein sequence ID" value="KAJ2920741.1"/>
    <property type="molecule type" value="Genomic_DNA"/>
</dbReference>
<dbReference type="OrthoDB" id="3365519at2759"/>
<proteinExistence type="predicted"/>
<feature type="region of interest" description="Disordered" evidence="1">
    <location>
        <begin position="1"/>
        <end position="21"/>
    </location>
</feature>
<evidence type="ECO:0000313" key="3">
    <source>
        <dbReference type="Proteomes" id="UP001140091"/>
    </source>
</evidence>